<dbReference type="PANTHER" id="PTHR23354:SF62">
    <property type="entry name" value="MUSTARD, ISOFORM V"/>
    <property type="match status" value="1"/>
</dbReference>
<dbReference type="Pfam" id="PF07534">
    <property type="entry name" value="TLD"/>
    <property type="match status" value="1"/>
</dbReference>
<proteinExistence type="inferred from homology"/>
<gene>
    <name evidence="6" type="ORF">IW261DRAFT_1302302</name>
</gene>
<protein>
    <recommendedName>
        <fullName evidence="4">Oxidation resistance protein 1</fullName>
    </recommendedName>
</protein>
<feature type="domain" description="TLDc" evidence="5">
    <location>
        <begin position="1"/>
        <end position="76"/>
    </location>
</feature>
<evidence type="ECO:0000256" key="4">
    <source>
        <dbReference type="ARBA" id="ARBA00040604"/>
    </source>
</evidence>
<comment type="caution">
    <text evidence="6">The sequence shown here is derived from an EMBL/GenBank/DDBJ whole genome shotgun (WGS) entry which is preliminary data.</text>
</comment>
<evidence type="ECO:0000256" key="3">
    <source>
        <dbReference type="ARBA" id="ARBA00023128"/>
    </source>
</evidence>
<evidence type="ECO:0000313" key="7">
    <source>
        <dbReference type="Proteomes" id="UP001175227"/>
    </source>
</evidence>
<accession>A0AA39T4H9</accession>
<name>A0AA39T4H9_9AGAR</name>
<dbReference type="PANTHER" id="PTHR23354">
    <property type="entry name" value="NUCLEOLAR PROTEIN 7/ESTROGEN RECEPTOR COACTIVATOR-RELATED"/>
    <property type="match status" value="1"/>
</dbReference>
<feature type="non-terminal residue" evidence="6">
    <location>
        <position position="76"/>
    </location>
</feature>
<evidence type="ECO:0000259" key="5">
    <source>
        <dbReference type="PROSITE" id="PS51886"/>
    </source>
</evidence>
<keyword evidence="3" id="KW-0496">Mitochondrion</keyword>
<organism evidence="6 7">
    <name type="scientific">Armillaria novae-zelandiae</name>
    <dbReference type="NCBI Taxonomy" id="153914"/>
    <lineage>
        <taxon>Eukaryota</taxon>
        <taxon>Fungi</taxon>
        <taxon>Dikarya</taxon>
        <taxon>Basidiomycota</taxon>
        <taxon>Agaricomycotina</taxon>
        <taxon>Agaricomycetes</taxon>
        <taxon>Agaricomycetidae</taxon>
        <taxon>Agaricales</taxon>
        <taxon>Marasmiineae</taxon>
        <taxon>Physalacriaceae</taxon>
        <taxon>Armillaria</taxon>
    </lineage>
</organism>
<dbReference type="Proteomes" id="UP001175227">
    <property type="component" value="Unassembled WGS sequence"/>
</dbReference>
<comment type="subcellular location">
    <subcellularLocation>
        <location evidence="1">Mitochondrion</location>
    </subcellularLocation>
</comment>
<evidence type="ECO:0000256" key="1">
    <source>
        <dbReference type="ARBA" id="ARBA00004173"/>
    </source>
</evidence>
<sequence length="76" mass="8375">IRPYLPALSHLPHTWMLLYSLNQHGISLNTLYFCSEQTKPIGALIVVEDNGNTLFGAFVADGICQSRGQSYYGSGK</sequence>
<feature type="non-terminal residue" evidence="6">
    <location>
        <position position="1"/>
    </location>
</feature>
<dbReference type="InterPro" id="IPR006571">
    <property type="entry name" value="TLDc_dom"/>
</dbReference>
<comment type="similarity">
    <text evidence="2">Belongs to the OXR1 family.</text>
</comment>
<dbReference type="PROSITE" id="PS51886">
    <property type="entry name" value="TLDC"/>
    <property type="match status" value="1"/>
</dbReference>
<evidence type="ECO:0000313" key="6">
    <source>
        <dbReference type="EMBL" id="KAK0464066.1"/>
    </source>
</evidence>
<dbReference type="GO" id="GO:0005739">
    <property type="term" value="C:mitochondrion"/>
    <property type="evidence" value="ECO:0007669"/>
    <property type="project" value="UniProtKB-SubCell"/>
</dbReference>
<reference evidence="6" key="1">
    <citation type="submission" date="2023-06" db="EMBL/GenBank/DDBJ databases">
        <authorList>
            <consortium name="Lawrence Berkeley National Laboratory"/>
            <person name="Ahrendt S."/>
            <person name="Sahu N."/>
            <person name="Indic B."/>
            <person name="Wong-Bajracharya J."/>
            <person name="Merenyi Z."/>
            <person name="Ke H.-M."/>
            <person name="Monk M."/>
            <person name="Kocsube S."/>
            <person name="Drula E."/>
            <person name="Lipzen A."/>
            <person name="Balint B."/>
            <person name="Henrissat B."/>
            <person name="Andreopoulos B."/>
            <person name="Martin F.M."/>
            <person name="Harder C.B."/>
            <person name="Rigling D."/>
            <person name="Ford K.L."/>
            <person name="Foster G.D."/>
            <person name="Pangilinan J."/>
            <person name="Papanicolaou A."/>
            <person name="Barry K."/>
            <person name="LaButti K."/>
            <person name="Viragh M."/>
            <person name="Koriabine M."/>
            <person name="Yan M."/>
            <person name="Riley R."/>
            <person name="Champramary S."/>
            <person name="Plett K.L."/>
            <person name="Tsai I.J."/>
            <person name="Slot J."/>
            <person name="Sipos G."/>
            <person name="Plett J."/>
            <person name="Nagy L.G."/>
            <person name="Grigoriev I.V."/>
        </authorList>
    </citation>
    <scope>NUCLEOTIDE SEQUENCE</scope>
    <source>
        <strain evidence="6">ICMP 16352</strain>
    </source>
</reference>
<keyword evidence="7" id="KW-1185">Reference proteome</keyword>
<dbReference type="AlphaFoldDB" id="A0AA39T4H9"/>
<dbReference type="EMBL" id="JAUEPR010000103">
    <property type="protein sequence ID" value="KAK0464066.1"/>
    <property type="molecule type" value="Genomic_DNA"/>
</dbReference>
<evidence type="ECO:0000256" key="2">
    <source>
        <dbReference type="ARBA" id="ARBA00009540"/>
    </source>
</evidence>